<evidence type="ECO:0000256" key="2">
    <source>
        <dbReference type="SAM" id="Phobius"/>
    </source>
</evidence>
<feature type="compositionally biased region" description="Polar residues" evidence="1">
    <location>
        <begin position="226"/>
        <end position="236"/>
    </location>
</feature>
<keyword evidence="4" id="KW-1185">Reference proteome</keyword>
<keyword evidence="2" id="KW-1133">Transmembrane helix</keyword>
<sequence>MACCYWPWKVRCEVAKGRLTIVVLGLGAAIGANAHPGAWQRVAVWFTIAVSALSLVLGCVYCRARFRIGGLVLLFGTLLWAVSTGLMFGVGATLDEGTDISTTTDTNRKWNEQVSPNAVSETAPSLLWPRRRGGGRTGSADVVGSATGKAGAFGCGGVGCVMVFRGLLNTSRPQVRVSTLICFLQIVELARDARQKKANDAENPAAGDSENKGPGDAENYAAGNNDAINGPSQSGTGRPLGT</sequence>
<keyword evidence="2" id="KW-0472">Membrane</keyword>
<evidence type="ECO:0000313" key="4">
    <source>
        <dbReference type="Proteomes" id="UP001303160"/>
    </source>
</evidence>
<comment type="caution">
    <text evidence="3">The sequence shown here is derived from an EMBL/GenBank/DDBJ whole genome shotgun (WGS) entry which is preliminary data.</text>
</comment>
<gene>
    <name evidence="3" type="ORF">QBC40DRAFT_348066</name>
</gene>
<dbReference type="Proteomes" id="UP001303160">
    <property type="component" value="Unassembled WGS sequence"/>
</dbReference>
<organism evidence="3 4">
    <name type="scientific">Triangularia verruculosa</name>
    <dbReference type="NCBI Taxonomy" id="2587418"/>
    <lineage>
        <taxon>Eukaryota</taxon>
        <taxon>Fungi</taxon>
        <taxon>Dikarya</taxon>
        <taxon>Ascomycota</taxon>
        <taxon>Pezizomycotina</taxon>
        <taxon>Sordariomycetes</taxon>
        <taxon>Sordariomycetidae</taxon>
        <taxon>Sordariales</taxon>
        <taxon>Podosporaceae</taxon>
        <taxon>Triangularia</taxon>
    </lineage>
</organism>
<accession>A0AAN6XIH5</accession>
<feature type="transmembrane region" description="Helical" evidence="2">
    <location>
        <begin position="71"/>
        <end position="94"/>
    </location>
</feature>
<keyword evidence="2" id="KW-0812">Transmembrane</keyword>
<feature type="transmembrane region" description="Helical" evidence="2">
    <location>
        <begin position="44"/>
        <end position="64"/>
    </location>
</feature>
<evidence type="ECO:0000256" key="1">
    <source>
        <dbReference type="SAM" id="MobiDB-lite"/>
    </source>
</evidence>
<evidence type="ECO:0000313" key="3">
    <source>
        <dbReference type="EMBL" id="KAK4201229.1"/>
    </source>
</evidence>
<protein>
    <submittedName>
        <fullName evidence="3">Uncharacterized protein</fullName>
    </submittedName>
</protein>
<reference evidence="3" key="1">
    <citation type="journal article" date="2023" name="Mol. Phylogenet. Evol.">
        <title>Genome-scale phylogeny and comparative genomics of the fungal order Sordariales.</title>
        <authorList>
            <person name="Hensen N."/>
            <person name="Bonometti L."/>
            <person name="Westerberg I."/>
            <person name="Brannstrom I.O."/>
            <person name="Guillou S."/>
            <person name="Cros-Aarteil S."/>
            <person name="Calhoun S."/>
            <person name="Haridas S."/>
            <person name="Kuo A."/>
            <person name="Mondo S."/>
            <person name="Pangilinan J."/>
            <person name="Riley R."/>
            <person name="LaButti K."/>
            <person name="Andreopoulos B."/>
            <person name="Lipzen A."/>
            <person name="Chen C."/>
            <person name="Yan M."/>
            <person name="Daum C."/>
            <person name="Ng V."/>
            <person name="Clum A."/>
            <person name="Steindorff A."/>
            <person name="Ohm R.A."/>
            <person name="Martin F."/>
            <person name="Silar P."/>
            <person name="Natvig D.O."/>
            <person name="Lalanne C."/>
            <person name="Gautier V."/>
            <person name="Ament-Velasquez S.L."/>
            <person name="Kruys A."/>
            <person name="Hutchinson M.I."/>
            <person name="Powell A.J."/>
            <person name="Barry K."/>
            <person name="Miller A.N."/>
            <person name="Grigoriev I.V."/>
            <person name="Debuchy R."/>
            <person name="Gladieux P."/>
            <person name="Hiltunen Thoren M."/>
            <person name="Johannesson H."/>
        </authorList>
    </citation>
    <scope>NUCLEOTIDE SEQUENCE</scope>
    <source>
        <strain evidence="3">CBS 315.58</strain>
    </source>
</reference>
<reference evidence="3" key="2">
    <citation type="submission" date="2023-05" db="EMBL/GenBank/DDBJ databases">
        <authorList>
            <consortium name="Lawrence Berkeley National Laboratory"/>
            <person name="Steindorff A."/>
            <person name="Hensen N."/>
            <person name="Bonometti L."/>
            <person name="Westerberg I."/>
            <person name="Brannstrom I.O."/>
            <person name="Guillou S."/>
            <person name="Cros-Aarteil S."/>
            <person name="Calhoun S."/>
            <person name="Haridas S."/>
            <person name="Kuo A."/>
            <person name="Mondo S."/>
            <person name="Pangilinan J."/>
            <person name="Riley R."/>
            <person name="Labutti K."/>
            <person name="Andreopoulos B."/>
            <person name="Lipzen A."/>
            <person name="Chen C."/>
            <person name="Yanf M."/>
            <person name="Daum C."/>
            <person name="Ng V."/>
            <person name="Clum A."/>
            <person name="Ohm R."/>
            <person name="Martin F."/>
            <person name="Silar P."/>
            <person name="Natvig D."/>
            <person name="Lalanne C."/>
            <person name="Gautier V."/>
            <person name="Ament-Velasquez S.L."/>
            <person name="Kruys A."/>
            <person name="Hutchinson M.I."/>
            <person name="Powell A.J."/>
            <person name="Barry K."/>
            <person name="Miller A.N."/>
            <person name="Grigoriev I.V."/>
            <person name="Debuchy R."/>
            <person name="Gladieux P."/>
            <person name="Thoren M.H."/>
            <person name="Johannesson H."/>
        </authorList>
    </citation>
    <scope>NUCLEOTIDE SEQUENCE</scope>
    <source>
        <strain evidence="3">CBS 315.58</strain>
    </source>
</reference>
<dbReference type="EMBL" id="MU863910">
    <property type="protein sequence ID" value="KAK4201229.1"/>
    <property type="molecule type" value="Genomic_DNA"/>
</dbReference>
<name>A0AAN6XIH5_9PEZI</name>
<feature type="region of interest" description="Disordered" evidence="1">
    <location>
        <begin position="196"/>
        <end position="242"/>
    </location>
</feature>
<dbReference type="AlphaFoldDB" id="A0AAN6XIH5"/>
<proteinExistence type="predicted"/>